<keyword evidence="1" id="KW-1133">Transmembrane helix</keyword>
<evidence type="ECO:0000256" key="1">
    <source>
        <dbReference type="SAM" id="Phobius"/>
    </source>
</evidence>
<dbReference type="Proteomes" id="UP000775213">
    <property type="component" value="Unassembled WGS sequence"/>
</dbReference>
<evidence type="ECO:0000313" key="2">
    <source>
        <dbReference type="EMBL" id="KAH0471029.1"/>
    </source>
</evidence>
<keyword evidence="3" id="KW-1185">Reference proteome</keyword>
<dbReference type="AlphaFoldDB" id="A0AAV7HB41"/>
<keyword evidence="1" id="KW-0812">Transmembrane</keyword>
<gene>
    <name evidence="2" type="ORF">IEQ34_000752</name>
</gene>
<sequence>MMPCWVPVSMEFIRNNFYEPMNNPKWSVPASVAMDLLEVVKECDVDVKLELSLALSSGEVECYKWVRVANEIIVMKKYKMEEGPIPYCLQIMLTIFVGAKGYCYAYMMAL</sequence>
<comment type="caution">
    <text evidence="2">The sequence shown here is derived from an EMBL/GenBank/DDBJ whole genome shotgun (WGS) entry which is preliminary data.</text>
</comment>
<keyword evidence="1" id="KW-0472">Membrane</keyword>
<reference evidence="2 3" key="1">
    <citation type="journal article" date="2021" name="Hortic Res">
        <title>Chromosome-scale assembly of the Dendrobium chrysotoxum genome enhances the understanding of orchid evolution.</title>
        <authorList>
            <person name="Zhang Y."/>
            <person name="Zhang G.Q."/>
            <person name="Zhang D."/>
            <person name="Liu X.D."/>
            <person name="Xu X.Y."/>
            <person name="Sun W.H."/>
            <person name="Yu X."/>
            <person name="Zhu X."/>
            <person name="Wang Z.W."/>
            <person name="Zhao X."/>
            <person name="Zhong W.Y."/>
            <person name="Chen H."/>
            <person name="Yin W.L."/>
            <person name="Huang T."/>
            <person name="Niu S.C."/>
            <person name="Liu Z.J."/>
        </authorList>
    </citation>
    <scope>NUCLEOTIDE SEQUENCE [LARGE SCALE GENOMIC DNA]</scope>
    <source>
        <strain evidence="2">Lindl</strain>
    </source>
</reference>
<accession>A0AAV7HB41</accession>
<proteinExistence type="predicted"/>
<feature type="transmembrane region" description="Helical" evidence="1">
    <location>
        <begin position="85"/>
        <end position="107"/>
    </location>
</feature>
<evidence type="ECO:0000313" key="3">
    <source>
        <dbReference type="Proteomes" id="UP000775213"/>
    </source>
</evidence>
<name>A0AAV7HB41_DENCH</name>
<organism evidence="2 3">
    <name type="scientific">Dendrobium chrysotoxum</name>
    <name type="common">Orchid</name>
    <dbReference type="NCBI Taxonomy" id="161865"/>
    <lineage>
        <taxon>Eukaryota</taxon>
        <taxon>Viridiplantae</taxon>
        <taxon>Streptophyta</taxon>
        <taxon>Embryophyta</taxon>
        <taxon>Tracheophyta</taxon>
        <taxon>Spermatophyta</taxon>
        <taxon>Magnoliopsida</taxon>
        <taxon>Liliopsida</taxon>
        <taxon>Asparagales</taxon>
        <taxon>Orchidaceae</taxon>
        <taxon>Epidendroideae</taxon>
        <taxon>Malaxideae</taxon>
        <taxon>Dendrobiinae</taxon>
        <taxon>Dendrobium</taxon>
    </lineage>
</organism>
<protein>
    <submittedName>
        <fullName evidence="2">Uncharacterized protein</fullName>
    </submittedName>
</protein>
<dbReference type="EMBL" id="JAGFBR010000001">
    <property type="protein sequence ID" value="KAH0471029.1"/>
    <property type="molecule type" value="Genomic_DNA"/>
</dbReference>